<organism evidence="10 11">
    <name type="scientific">Algisphaera agarilytica</name>
    <dbReference type="NCBI Taxonomy" id="1385975"/>
    <lineage>
        <taxon>Bacteria</taxon>
        <taxon>Pseudomonadati</taxon>
        <taxon>Planctomycetota</taxon>
        <taxon>Phycisphaerae</taxon>
        <taxon>Phycisphaerales</taxon>
        <taxon>Phycisphaeraceae</taxon>
        <taxon>Algisphaera</taxon>
    </lineage>
</organism>
<evidence type="ECO:0000256" key="6">
    <source>
        <dbReference type="ARBA" id="ARBA00022592"/>
    </source>
</evidence>
<dbReference type="InterPro" id="IPR026022">
    <property type="entry name" value="PhoU_dom"/>
</dbReference>
<comment type="similarity">
    <text evidence="2 8">Belongs to the PhoU family.</text>
</comment>
<dbReference type="PIRSF" id="PIRSF003107">
    <property type="entry name" value="PhoU"/>
    <property type="match status" value="1"/>
</dbReference>
<evidence type="ECO:0000256" key="7">
    <source>
        <dbReference type="ARBA" id="ARBA00056181"/>
    </source>
</evidence>
<dbReference type="PANTHER" id="PTHR42930">
    <property type="entry name" value="PHOSPHATE-SPECIFIC TRANSPORT SYSTEM ACCESSORY PROTEIN PHOU"/>
    <property type="match status" value="1"/>
</dbReference>
<evidence type="ECO:0000313" key="10">
    <source>
        <dbReference type="EMBL" id="MBB6428899.1"/>
    </source>
</evidence>
<dbReference type="Gene3D" id="1.20.58.220">
    <property type="entry name" value="Phosphate transport system protein phou homolog 2, domain 2"/>
    <property type="match status" value="1"/>
</dbReference>
<dbReference type="GO" id="GO:0030643">
    <property type="term" value="P:intracellular phosphate ion homeostasis"/>
    <property type="evidence" value="ECO:0007669"/>
    <property type="project" value="InterPro"/>
</dbReference>
<dbReference type="AlphaFoldDB" id="A0A7X0H475"/>
<keyword evidence="5 8" id="KW-0963">Cytoplasm</keyword>
<keyword evidence="11" id="KW-1185">Reference proteome</keyword>
<keyword evidence="6 8" id="KW-0592">Phosphate transport</keyword>
<feature type="domain" description="PhoU" evidence="9">
    <location>
        <begin position="17"/>
        <end position="103"/>
    </location>
</feature>
<evidence type="ECO:0000256" key="2">
    <source>
        <dbReference type="ARBA" id="ARBA00008107"/>
    </source>
</evidence>
<evidence type="ECO:0000259" key="9">
    <source>
        <dbReference type="Pfam" id="PF01895"/>
    </source>
</evidence>
<name>A0A7X0H475_9BACT</name>
<comment type="subunit">
    <text evidence="3 8">Homodimer.</text>
</comment>
<comment type="function">
    <text evidence="7 8">Plays a role in the regulation of phosphate uptake.</text>
</comment>
<comment type="subcellular location">
    <subcellularLocation>
        <location evidence="1 8">Cytoplasm</location>
    </subcellularLocation>
</comment>
<protein>
    <recommendedName>
        <fullName evidence="8">Phosphate-specific transport system accessory protein PhoU</fullName>
    </recommendedName>
</protein>
<feature type="domain" description="PhoU" evidence="9">
    <location>
        <begin position="121"/>
        <end position="205"/>
    </location>
</feature>
<dbReference type="GO" id="GO:0005737">
    <property type="term" value="C:cytoplasm"/>
    <property type="evidence" value="ECO:0007669"/>
    <property type="project" value="UniProtKB-SubCell"/>
</dbReference>
<evidence type="ECO:0000256" key="4">
    <source>
        <dbReference type="ARBA" id="ARBA00022448"/>
    </source>
</evidence>
<dbReference type="FunFam" id="1.20.58.220:FF:000004">
    <property type="entry name" value="Phosphate-specific transport system accessory protein PhoU"/>
    <property type="match status" value="1"/>
</dbReference>
<proteinExistence type="inferred from homology"/>
<accession>A0A7X0H475</accession>
<reference evidence="10 11" key="1">
    <citation type="submission" date="2020-08" db="EMBL/GenBank/DDBJ databases">
        <title>Genomic Encyclopedia of Type Strains, Phase IV (KMG-IV): sequencing the most valuable type-strain genomes for metagenomic binning, comparative biology and taxonomic classification.</title>
        <authorList>
            <person name="Goeker M."/>
        </authorList>
    </citation>
    <scope>NUCLEOTIDE SEQUENCE [LARGE SCALE GENOMIC DNA]</scope>
    <source>
        <strain evidence="10 11">DSM 103725</strain>
    </source>
</reference>
<dbReference type="InterPro" id="IPR038078">
    <property type="entry name" value="PhoU-like_sf"/>
</dbReference>
<dbReference type="GO" id="GO:0006817">
    <property type="term" value="P:phosphate ion transport"/>
    <property type="evidence" value="ECO:0007669"/>
    <property type="project" value="UniProtKB-KW"/>
</dbReference>
<dbReference type="Pfam" id="PF01895">
    <property type="entry name" value="PhoU"/>
    <property type="match status" value="2"/>
</dbReference>
<dbReference type="SUPFAM" id="SSF109755">
    <property type="entry name" value="PhoU-like"/>
    <property type="match status" value="1"/>
</dbReference>
<evidence type="ECO:0000313" key="11">
    <source>
        <dbReference type="Proteomes" id="UP000541810"/>
    </source>
</evidence>
<comment type="caution">
    <text evidence="10">The sequence shown here is derived from an EMBL/GenBank/DDBJ whole genome shotgun (WGS) entry which is preliminary data.</text>
</comment>
<dbReference type="InterPro" id="IPR028366">
    <property type="entry name" value="PhoU"/>
</dbReference>
<evidence type="ECO:0000256" key="5">
    <source>
        <dbReference type="ARBA" id="ARBA00022490"/>
    </source>
</evidence>
<dbReference type="PANTHER" id="PTHR42930:SF3">
    <property type="entry name" value="PHOSPHATE-SPECIFIC TRANSPORT SYSTEM ACCESSORY PROTEIN PHOU"/>
    <property type="match status" value="1"/>
</dbReference>
<dbReference type="GO" id="GO:0045936">
    <property type="term" value="P:negative regulation of phosphate metabolic process"/>
    <property type="evidence" value="ECO:0007669"/>
    <property type="project" value="InterPro"/>
</dbReference>
<dbReference type="Proteomes" id="UP000541810">
    <property type="component" value="Unassembled WGS sequence"/>
</dbReference>
<evidence type="ECO:0000256" key="1">
    <source>
        <dbReference type="ARBA" id="ARBA00004496"/>
    </source>
</evidence>
<sequence>MPIFLQRQINTLKKMLLSLGALCEEQVRDSIEAVVTRDVELAQRVVEGDKKIDLLEIEIEEECLHTLALHQPVAFDLRYVVAVLKMNNDLERIGDHAKSIAEQAKYLAEEGQVNEPPFDLNAMGRRVEQMLRHALDAVVNIDVEVAHQVRVLDDEVDIMHASMYGRAIELMRENPHQTEQMVHYISVSRQLERIADHACNIAKDVLYITEGEIPRHGQIRRENAVEAASEGEGENA</sequence>
<evidence type="ECO:0000256" key="8">
    <source>
        <dbReference type="PIRNR" id="PIRNR003107"/>
    </source>
</evidence>
<dbReference type="RefSeq" id="WP_184676446.1">
    <property type="nucleotide sequence ID" value="NZ_JACHGY010000001.1"/>
</dbReference>
<dbReference type="EMBL" id="JACHGY010000001">
    <property type="protein sequence ID" value="MBB6428899.1"/>
    <property type="molecule type" value="Genomic_DNA"/>
</dbReference>
<dbReference type="NCBIfam" id="TIGR02135">
    <property type="entry name" value="phoU_full"/>
    <property type="match status" value="1"/>
</dbReference>
<gene>
    <name evidence="10" type="ORF">HNQ40_000705</name>
</gene>
<keyword evidence="4 8" id="KW-0813">Transport</keyword>
<evidence type="ECO:0000256" key="3">
    <source>
        <dbReference type="ARBA" id="ARBA00011738"/>
    </source>
</evidence>